<evidence type="ECO:0000256" key="3">
    <source>
        <dbReference type="ARBA" id="ARBA00020586"/>
    </source>
</evidence>
<gene>
    <name evidence="6" type="ORF">CVA01_17100</name>
</gene>
<dbReference type="Proteomes" id="UP000319986">
    <property type="component" value="Unassembled WGS sequence"/>
</dbReference>
<dbReference type="GO" id="GO:0019290">
    <property type="term" value="P:siderophore biosynthetic process"/>
    <property type="evidence" value="ECO:0007669"/>
    <property type="project" value="InterPro"/>
</dbReference>
<dbReference type="InterPro" id="IPR016181">
    <property type="entry name" value="Acyl_CoA_acyltransferase"/>
</dbReference>
<dbReference type="PANTHER" id="PTHR31438">
    <property type="entry name" value="LYSINE N-ACYLTRANSFERASE C17G9.06C-RELATED"/>
    <property type="match status" value="1"/>
</dbReference>
<reference evidence="6 7" key="1">
    <citation type="submission" date="2019-06" db="EMBL/GenBank/DDBJ databases">
        <title>Whole genome shotgun sequence of Corynebacterium variabile NBRC 15286.</title>
        <authorList>
            <person name="Hosoyama A."/>
            <person name="Uohara A."/>
            <person name="Ohji S."/>
            <person name="Ichikawa N."/>
        </authorList>
    </citation>
    <scope>NUCLEOTIDE SEQUENCE [LARGE SCALE GENOMIC DNA]</scope>
    <source>
        <strain evidence="6 7">NBRC 15286</strain>
    </source>
</reference>
<accession>A0A4Y4C2N9</accession>
<feature type="domain" description="Acyltransferase MbtK/IucB-like conserved" evidence="5">
    <location>
        <begin position="41"/>
        <end position="91"/>
    </location>
</feature>
<comment type="caution">
    <text evidence="6">The sequence shown here is derived from an EMBL/GenBank/DDBJ whole genome shotgun (WGS) entry which is preliminary data.</text>
</comment>
<sequence>MPGAPSPILSRLRTDLPATSVLPSQPPVPVLTGGFADFALRVASPSPDSADAALVAEWMSRPHLVETWEQPWGPERWAEDWRAKLATTYSVPLILSLRGEDIGYMEIYRPHRDEIGAVYASEPHDLGLHIAVGDPELVGQRIVGPMLGALPPALLDADPECRVVVGEPDHRNGRVHAVLRREGWIDRGERQQRPDRRVRLFLYGEDAATR</sequence>
<dbReference type="AlphaFoldDB" id="A0A4Y4C2N9"/>
<dbReference type="Pfam" id="PF13523">
    <property type="entry name" value="Acetyltransf_8"/>
    <property type="match status" value="1"/>
</dbReference>
<evidence type="ECO:0000256" key="1">
    <source>
        <dbReference type="ARBA" id="ARBA00003818"/>
    </source>
</evidence>
<proteinExistence type="predicted"/>
<comment type="pathway">
    <text evidence="2">Siderophore biosynthesis; mycobactin biosynthesis.</text>
</comment>
<dbReference type="GeneID" id="82887837"/>
<dbReference type="InterPro" id="IPR019432">
    <property type="entry name" value="Acyltransferase_MbtK/IucB-like"/>
</dbReference>
<dbReference type="Gene3D" id="3.40.630.30">
    <property type="match status" value="1"/>
</dbReference>
<dbReference type="UniPathway" id="UPA00011"/>
<evidence type="ECO:0000313" key="7">
    <source>
        <dbReference type="Proteomes" id="UP000319986"/>
    </source>
</evidence>
<protein>
    <recommendedName>
        <fullName evidence="3">Lysine N-acyltransferase MbtK</fullName>
    </recommendedName>
    <alternativeName>
        <fullName evidence="4">Mycobactin synthase protein K</fullName>
    </alternativeName>
</protein>
<organism evidence="6 7">
    <name type="scientific">Corynebacterium variabile</name>
    <dbReference type="NCBI Taxonomy" id="1727"/>
    <lineage>
        <taxon>Bacteria</taxon>
        <taxon>Bacillati</taxon>
        <taxon>Actinomycetota</taxon>
        <taxon>Actinomycetes</taxon>
        <taxon>Mycobacteriales</taxon>
        <taxon>Corynebacteriaceae</taxon>
        <taxon>Corynebacterium</taxon>
    </lineage>
</organism>
<comment type="function">
    <text evidence="1">Acyltransferase required for the direct transfer of medium- to long-chain fatty acyl moieties from a carrier protein (MbtL) on to the epsilon-amino group of lysine residue in the mycobactin core.</text>
</comment>
<dbReference type="EMBL" id="BJNT01000013">
    <property type="protein sequence ID" value="GEC86396.1"/>
    <property type="molecule type" value="Genomic_DNA"/>
</dbReference>
<evidence type="ECO:0000259" key="5">
    <source>
        <dbReference type="SMART" id="SM01006"/>
    </source>
</evidence>
<dbReference type="GO" id="GO:0016410">
    <property type="term" value="F:N-acyltransferase activity"/>
    <property type="evidence" value="ECO:0007669"/>
    <property type="project" value="TreeGrafter"/>
</dbReference>
<dbReference type="PANTHER" id="PTHR31438:SF1">
    <property type="entry name" value="LYSINE N-ACYLTRANSFERASE C17G9.06C-RELATED"/>
    <property type="match status" value="1"/>
</dbReference>
<evidence type="ECO:0000313" key="6">
    <source>
        <dbReference type="EMBL" id="GEC86396.1"/>
    </source>
</evidence>
<name>A0A4Y4C2N9_9CORY</name>
<dbReference type="RefSeq" id="WP_244938224.1">
    <property type="nucleotide sequence ID" value="NZ_BJNT01000013.1"/>
</dbReference>
<evidence type="ECO:0000256" key="4">
    <source>
        <dbReference type="ARBA" id="ARBA00031122"/>
    </source>
</evidence>
<dbReference type="SMART" id="SM01006">
    <property type="entry name" value="AlcB"/>
    <property type="match status" value="1"/>
</dbReference>
<dbReference type="SUPFAM" id="SSF55729">
    <property type="entry name" value="Acyl-CoA N-acyltransferases (Nat)"/>
    <property type="match status" value="1"/>
</dbReference>
<evidence type="ECO:0000256" key="2">
    <source>
        <dbReference type="ARBA" id="ARBA00005102"/>
    </source>
</evidence>